<dbReference type="EMBL" id="GBBI01004344">
    <property type="protein sequence ID" value="JAC14368.1"/>
    <property type="molecule type" value="mRNA"/>
</dbReference>
<evidence type="ECO:0000259" key="12">
    <source>
        <dbReference type="PROSITE" id="PS50097"/>
    </source>
</evidence>
<evidence type="ECO:0000256" key="4">
    <source>
        <dbReference type="ARBA" id="ARBA00022771"/>
    </source>
</evidence>
<evidence type="ECO:0000256" key="3">
    <source>
        <dbReference type="ARBA" id="ARBA00022737"/>
    </source>
</evidence>
<dbReference type="GO" id="GO:0003700">
    <property type="term" value="F:DNA-binding transcription factor activity"/>
    <property type="evidence" value="ECO:0007669"/>
    <property type="project" value="TreeGrafter"/>
</dbReference>
<dbReference type="PANTHER" id="PTHR45993">
    <property type="entry name" value="B-CELL LYMPHOMA/LEUKEMIA 11"/>
    <property type="match status" value="1"/>
</dbReference>
<feature type="region of interest" description="Disordered" evidence="11">
    <location>
        <begin position="132"/>
        <end position="301"/>
    </location>
</feature>
<evidence type="ECO:0000256" key="2">
    <source>
        <dbReference type="ARBA" id="ARBA00022723"/>
    </source>
</evidence>
<feature type="non-terminal residue" evidence="14">
    <location>
        <position position="1"/>
    </location>
</feature>
<dbReference type="GO" id="GO:0006357">
    <property type="term" value="P:regulation of transcription by RNA polymerase II"/>
    <property type="evidence" value="ECO:0007669"/>
    <property type="project" value="TreeGrafter"/>
</dbReference>
<keyword evidence="9" id="KW-0539">Nucleus</keyword>
<dbReference type="FunFam" id="3.30.160.60:FF:002034">
    <property type="entry name" value="transcription factor Ken"/>
    <property type="match status" value="1"/>
</dbReference>
<dbReference type="InterPro" id="IPR036236">
    <property type="entry name" value="Znf_C2H2_sf"/>
</dbReference>
<dbReference type="Gene3D" id="3.30.160.60">
    <property type="entry name" value="Classic Zinc Finger"/>
    <property type="match status" value="2"/>
</dbReference>
<dbReference type="SUPFAM" id="SSF57667">
    <property type="entry name" value="beta-beta-alpha zinc fingers"/>
    <property type="match status" value="1"/>
</dbReference>
<dbReference type="InterPro" id="IPR013087">
    <property type="entry name" value="Znf_C2H2_type"/>
</dbReference>
<evidence type="ECO:0000256" key="8">
    <source>
        <dbReference type="ARBA" id="ARBA00023163"/>
    </source>
</evidence>
<keyword evidence="8" id="KW-0804">Transcription</keyword>
<dbReference type="InterPro" id="IPR011333">
    <property type="entry name" value="SKP1/BTB/POZ_sf"/>
</dbReference>
<dbReference type="SUPFAM" id="SSF54695">
    <property type="entry name" value="POZ domain"/>
    <property type="match status" value="1"/>
</dbReference>
<dbReference type="SMART" id="SM00355">
    <property type="entry name" value="ZnF_C2H2"/>
    <property type="match status" value="3"/>
</dbReference>
<dbReference type="GO" id="GO:0005634">
    <property type="term" value="C:nucleus"/>
    <property type="evidence" value="ECO:0007669"/>
    <property type="project" value="UniProtKB-SubCell"/>
</dbReference>
<evidence type="ECO:0000256" key="9">
    <source>
        <dbReference type="ARBA" id="ARBA00023242"/>
    </source>
</evidence>
<proteinExistence type="evidence at transcript level"/>
<evidence type="ECO:0000256" key="11">
    <source>
        <dbReference type="SAM" id="MobiDB-lite"/>
    </source>
</evidence>
<accession>A0A023EYU8</accession>
<evidence type="ECO:0000256" key="1">
    <source>
        <dbReference type="ARBA" id="ARBA00004123"/>
    </source>
</evidence>
<name>A0A023EYU8_TRIIF</name>
<feature type="compositionally biased region" description="Polar residues" evidence="11">
    <location>
        <begin position="254"/>
        <end position="281"/>
    </location>
</feature>
<keyword evidence="6" id="KW-0805">Transcription regulation</keyword>
<dbReference type="Pfam" id="PF00651">
    <property type="entry name" value="BTB"/>
    <property type="match status" value="1"/>
</dbReference>
<evidence type="ECO:0000256" key="7">
    <source>
        <dbReference type="ARBA" id="ARBA00023125"/>
    </source>
</evidence>
<keyword evidence="3" id="KW-0677">Repeat</keyword>
<feature type="compositionally biased region" description="Low complexity" evidence="11">
    <location>
        <begin position="148"/>
        <end position="160"/>
    </location>
</feature>
<dbReference type="InterPro" id="IPR051497">
    <property type="entry name" value="Dev/Hematopoietic_TF"/>
</dbReference>
<keyword evidence="5" id="KW-0862">Zinc</keyword>
<evidence type="ECO:0000256" key="6">
    <source>
        <dbReference type="ARBA" id="ARBA00023015"/>
    </source>
</evidence>
<feature type="domain" description="C2H2-type" evidence="13">
    <location>
        <begin position="485"/>
        <end position="512"/>
    </location>
</feature>
<keyword evidence="7" id="KW-0238">DNA-binding</keyword>
<dbReference type="PROSITE" id="PS00028">
    <property type="entry name" value="ZINC_FINGER_C2H2_1"/>
    <property type="match status" value="3"/>
</dbReference>
<keyword evidence="2" id="KW-0479">Metal-binding</keyword>
<dbReference type="PROSITE" id="PS50157">
    <property type="entry name" value="ZINC_FINGER_C2H2_2"/>
    <property type="match status" value="2"/>
</dbReference>
<feature type="region of interest" description="Disordered" evidence="11">
    <location>
        <begin position="416"/>
        <end position="480"/>
    </location>
</feature>
<dbReference type="Gene3D" id="3.30.710.10">
    <property type="entry name" value="Potassium Channel Kv1.1, Chain A"/>
    <property type="match status" value="1"/>
</dbReference>
<evidence type="ECO:0000256" key="10">
    <source>
        <dbReference type="PROSITE-ProRule" id="PRU00042"/>
    </source>
</evidence>
<dbReference type="PROSITE" id="PS50097">
    <property type="entry name" value="BTB"/>
    <property type="match status" value="1"/>
</dbReference>
<organism evidence="14">
    <name type="scientific">Triatoma infestans</name>
    <name type="common">Assassin bug</name>
    <dbReference type="NCBI Taxonomy" id="30076"/>
    <lineage>
        <taxon>Eukaryota</taxon>
        <taxon>Metazoa</taxon>
        <taxon>Ecdysozoa</taxon>
        <taxon>Arthropoda</taxon>
        <taxon>Hexapoda</taxon>
        <taxon>Insecta</taxon>
        <taxon>Pterygota</taxon>
        <taxon>Neoptera</taxon>
        <taxon>Paraneoptera</taxon>
        <taxon>Hemiptera</taxon>
        <taxon>Heteroptera</taxon>
        <taxon>Panheteroptera</taxon>
        <taxon>Cimicomorpha</taxon>
        <taxon>Reduviidae</taxon>
        <taxon>Triatominae</taxon>
        <taxon>Triatoma</taxon>
    </lineage>
</organism>
<keyword evidence="4 10" id="KW-0863">Zinc-finger</keyword>
<comment type="subcellular location">
    <subcellularLocation>
        <location evidence="1">Nucleus</location>
    </subcellularLocation>
</comment>
<dbReference type="InterPro" id="IPR000210">
    <property type="entry name" value="BTB/POZ_dom"/>
</dbReference>
<feature type="compositionally biased region" description="Low complexity" evidence="11">
    <location>
        <begin position="187"/>
        <end position="216"/>
    </location>
</feature>
<dbReference type="SMART" id="SM00225">
    <property type="entry name" value="BTB"/>
    <property type="match status" value="1"/>
</dbReference>
<dbReference type="Pfam" id="PF00096">
    <property type="entry name" value="zf-C2H2"/>
    <property type="match status" value="1"/>
</dbReference>
<evidence type="ECO:0000313" key="14">
    <source>
        <dbReference type="EMBL" id="JAC14368.1"/>
    </source>
</evidence>
<evidence type="ECO:0000256" key="5">
    <source>
        <dbReference type="ARBA" id="ARBA00022833"/>
    </source>
</evidence>
<reference evidence="14" key="1">
    <citation type="journal article" date="2014" name="PLoS Negl. Trop. Dis.">
        <title>An updated insight into the Sialotranscriptome of Triatoma infestans: developmental stage and geographic variations.</title>
        <authorList>
            <person name="Schwarz A."/>
            <person name="Medrano-Mercado N."/>
            <person name="Schaub G.A."/>
            <person name="Struchiner C.J."/>
            <person name="Bargues M.D."/>
            <person name="Levy M.Z."/>
            <person name="Ribeiro J.M."/>
        </authorList>
    </citation>
    <scope>NUCLEOTIDE SEQUENCE</scope>
    <source>
        <strain evidence="14">Chile</strain>
        <tissue evidence="14">Salivary glands</tissue>
    </source>
</reference>
<feature type="domain" description="BTB" evidence="12">
    <location>
        <begin position="40"/>
        <end position="108"/>
    </location>
</feature>
<dbReference type="AlphaFoldDB" id="A0A023EYU8"/>
<feature type="compositionally biased region" description="Basic and acidic residues" evidence="11">
    <location>
        <begin position="461"/>
        <end position="480"/>
    </location>
</feature>
<feature type="compositionally biased region" description="Polar residues" evidence="11">
    <location>
        <begin position="227"/>
        <end position="241"/>
    </location>
</feature>
<protein>
    <submittedName>
        <fullName evidence="14">Putative transcription factor ken 1</fullName>
    </submittedName>
</protein>
<evidence type="ECO:0000259" key="13">
    <source>
        <dbReference type="PROSITE" id="PS50157"/>
    </source>
</evidence>
<dbReference type="FunFam" id="3.30.160.60:FF:002059">
    <property type="entry name" value="transcription factor Ken"/>
    <property type="match status" value="1"/>
</dbReference>
<dbReference type="GO" id="GO:0008270">
    <property type="term" value="F:zinc ion binding"/>
    <property type="evidence" value="ECO:0007669"/>
    <property type="project" value="UniProtKB-KW"/>
</dbReference>
<dbReference type="GO" id="GO:0000978">
    <property type="term" value="F:RNA polymerase II cis-regulatory region sequence-specific DNA binding"/>
    <property type="evidence" value="ECO:0007669"/>
    <property type="project" value="TreeGrafter"/>
</dbReference>
<sequence length="593" mass="64342">SSCAAMSRGDVGGLLTLHYGKHHTSVVAEVRRWFEVEAHADLRLICQGGTQLAAHCLVLGSASPLIRRLLRDGQPGETTVTLHLPDIKAQHMRNMLDFLYTGQTCVPPTEMPGVIELFELLEIKSELWEEKAKEAEERRQNNSGGNGSSCSANSSTGAISTVGGAGSESEESIGSVTAIGGGGGGQVSQEGSSNSPTDPTASTAARSSPAVTTGTPSRRRRSSSTPVNLSLNSTEPYTSSPHIVIKQEPAATPLDSTDSQSAENLSKVTTNQNSYSPGLETSSEEETSKRPLERTTSGMLRYQPYQMSHHKRKSRYMEDYRSNLEEDDPRKLPEEALVHTAPENYVVTPHRKRRPGFHNAPAQNPPFVPFTPSYIDEIAVLRSHHAAQGRHPSAPFLVPPDHPAALKAGCPPTVEVFSRSGSGGGSGESVIATSQPHLSPPRLHYPEPPWATWPLPPQPTTKKEEPPPVAHGESEESSKTPAREYRCEYCGKQFGMSWNLKTHLRVHTGEKPFACRLCVAMFKQKAHLLKHLCSVHRNVICASGGNITGDNNSGDAGNFNCCFCTQTFESLQELIRHLSGPHNNLLLSKNLPE</sequence>
<dbReference type="PANTHER" id="PTHR45993:SF7">
    <property type="entry name" value="TRANSCRIPTION FACTOR KEN"/>
    <property type="match status" value="1"/>
</dbReference>
<feature type="compositionally biased region" description="Pro residues" evidence="11">
    <location>
        <begin position="446"/>
        <end position="459"/>
    </location>
</feature>
<feature type="domain" description="C2H2-type" evidence="13">
    <location>
        <begin position="513"/>
        <end position="536"/>
    </location>
</feature>